<dbReference type="InterPro" id="IPR045340">
    <property type="entry name" value="DUF6533"/>
</dbReference>
<dbReference type="Pfam" id="PF20151">
    <property type="entry name" value="DUF6533"/>
    <property type="match status" value="1"/>
</dbReference>
<dbReference type="STRING" id="139420.A0A371D9D4"/>
<dbReference type="OrthoDB" id="2745317at2759"/>
<keyword evidence="1" id="KW-0472">Membrane</keyword>
<feature type="transmembrane region" description="Helical" evidence="1">
    <location>
        <begin position="219"/>
        <end position="241"/>
    </location>
</feature>
<feature type="transmembrane region" description="Helical" evidence="1">
    <location>
        <begin position="106"/>
        <end position="128"/>
    </location>
</feature>
<sequence length="248" mass="27699">MTFDADAAAAMAAIFNDTYTAHYCDTAVAALFLYDMLLTLDREVAYFWNGRRTGAACLFLANKWISTTLYVLEMAGSVSPAFPSDKFVPWAAFSGLRAYVLSRSKVLGLLVLALSLAPAGANLIPFGYHPSGYRFPPFGCRETNDADTAVYLRFVMLYPVSIEMVQTQFSQDDRTVVMISRIPLTIADIMLIYITWTQLNGWDALMNVRQSKRLSLSDILFRGGTIYFIVLFIMNVLHLAFSVNSALR</sequence>
<protein>
    <recommendedName>
        <fullName evidence="2">DUF6533 domain-containing protein</fullName>
    </recommendedName>
</protein>
<evidence type="ECO:0000313" key="3">
    <source>
        <dbReference type="EMBL" id="RDX49138.1"/>
    </source>
</evidence>
<dbReference type="Proteomes" id="UP000256964">
    <property type="component" value="Unassembled WGS sequence"/>
</dbReference>
<feature type="domain" description="DUF6533" evidence="2">
    <location>
        <begin position="23"/>
        <end position="65"/>
    </location>
</feature>
<feature type="transmembrane region" description="Helical" evidence="1">
    <location>
        <begin position="178"/>
        <end position="199"/>
    </location>
</feature>
<dbReference type="EMBL" id="KZ857407">
    <property type="protein sequence ID" value="RDX49138.1"/>
    <property type="molecule type" value="Genomic_DNA"/>
</dbReference>
<evidence type="ECO:0000313" key="4">
    <source>
        <dbReference type="Proteomes" id="UP000256964"/>
    </source>
</evidence>
<reference evidence="3 4" key="1">
    <citation type="journal article" date="2018" name="Biotechnol. Biofuels">
        <title>Integrative visual omics of the white-rot fungus Polyporus brumalis exposes the biotechnological potential of its oxidative enzymes for delignifying raw plant biomass.</title>
        <authorList>
            <person name="Miyauchi S."/>
            <person name="Rancon A."/>
            <person name="Drula E."/>
            <person name="Hage H."/>
            <person name="Chaduli D."/>
            <person name="Favel A."/>
            <person name="Grisel S."/>
            <person name="Henrissat B."/>
            <person name="Herpoel-Gimbert I."/>
            <person name="Ruiz-Duenas F.J."/>
            <person name="Chevret D."/>
            <person name="Hainaut M."/>
            <person name="Lin J."/>
            <person name="Wang M."/>
            <person name="Pangilinan J."/>
            <person name="Lipzen A."/>
            <person name="Lesage-Meessen L."/>
            <person name="Navarro D."/>
            <person name="Riley R."/>
            <person name="Grigoriev I.V."/>
            <person name="Zhou S."/>
            <person name="Raouche S."/>
            <person name="Rosso M.N."/>
        </authorList>
    </citation>
    <scope>NUCLEOTIDE SEQUENCE [LARGE SCALE GENOMIC DNA]</scope>
    <source>
        <strain evidence="3 4">BRFM 1820</strain>
    </source>
</reference>
<evidence type="ECO:0000259" key="2">
    <source>
        <dbReference type="Pfam" id="PF20151"/>
    </source>
</evidence>
<proteinExistence type="predicted"/>
<evidence type="ECO:0000256" key="1">
    <source>
        <dbReference type="SAM" id="Phobius"/>
    </source>
</evidence>
<name>A0A371D9D4_9APHY</name>
<keyword evidence="1" id="KW-1133">Transmembrane helix</keyword>
<feature type="transmembrane region" description="Helical" evidence="1">
    <location>
        <begin position="148"/>
        <end position="166"/>
    </location>
</feature>
<gene>
    <name evidence="3" type="ORF">OH76DRAFT_1483354</name>
</gene>
<keyword evidence="1" id="KW-0812">Transmembrane</keyword>
<dbReference type="AlphaFoldDB" id="A0A371D9D4"/>
<organism evidence="3 4">
    <name type="scientific">Lentinus brumalis</name>
    <dbReference type="NCBI Taxonomy" id="2498619"/>
    <lineage>
        <taxon>Eukaryota</taxon>
        <taxon>Fungi</taxon>
        <taxon>Dikarya</taxon>
        <taxon>Basidiomycota</taxon>
        <taxon>Agaricomycotina</taxon>
        <taxon>Agaricomycetes</taxon>
        <taxon>Polyporales</taxon>
        <taxon>Polyporaceae</taxon>
        <taxon>Lentinus</taxon>
    </lineage>
</organism>
<keyword evidence="4" id="KW-1185">Reference proteome</keyword>
<accession>A0A371D9D4</accession>